<dbReference type="EC" id="3.2.1.39" evidence="3"/>
<dbReference type="STRING" id="796925.A0A137P3U5"/>
<keyword evidence="7" id="KW-0961">Cell wall biogenesis/degradation</keyword>
<keyword evidence="8" id="KW-0624">Polysaccharide degradation</keyword>
<keyword evidence="5" id="KW-0119">Carbohydrate metabolism</keyword>
<accession>A0A137P3U5</accession>
<keyword evidence="12" id="KW-1185">Reference proteome</keyword>
<evidence type="ECO:0000256" key="6">
    <source>
        <dbReference type="ARBA" id="ARBA00023295"/>
    </source>
</evidence>
<organism evidence="11 12">
    <name type="scientific">Conidiobolus coronatus (strain ATCC 28846 / CBS 209.66 / NRRL 28638)</name>
    <name type="common">Delacroixia coronata</name>
    <dbReference type="NCBI Taxonomy" id="796925"/>
    <lineage>
        <taxon>Eukaryota</taxon>
        <taxon>Fungi</taxon>
        <taxon>Fungi incertae sedis</taxon>
        <taxon>Zoopagomycota</taxon>
        <taxon>Entomophthoromycotina</taxon>
        <taxon>Entomophthoromycetes</taxon>
        <taxon>Entomophthorales</taxon>
        <taxon>Ancylistaceae</taxon>
        <taxon>Conidiobolus</taxon>
    </lineage>
</organism>
<evidence type="ECO:0000256" key="8">
    <source>
        <dbReference type="ARBA" id="ARBA00023326"/>
    </source>
</evidence>
<dbReference type="GO" id="GO:0042973">
    <property type="term" value="F:glucan endo-1,3-beta-D-glucosidase activity"/>
    <property type="evidence" value="ECO:0007669"/>
    <property type="project" value="UniProtKB-EC"/>
</dbReference>
<evidence type="ECO:0000259" key="10">
    <source>
        <dbReference type="Pfam" id="PF17652"/>
    </source>
</evidence>
<comment type="similarity">
    <text evidence="2">Belongs to the glycosyl hydrolase 81 family.</text>
</comment>
<evidence type="ECO:0000256" key="4">
    <source>
        <dbReference type="ARBA" id="ARBA00022801"/>
    </source>
</evidence>
<evidence type="ECO:0000313" key="11">
    <source>
        <dbReference type="EMBL" id="KXN69581.1"/>
    </source>
</evidence>
<keyword evidence="4 11" id="KW-0378">Hydrolase</keyword>
<dbReference type="PANTHER" id="PTHR31983">
    <property type="entry name" value="ENDO-1,3(4)-BETA-GLUCANASE 1"/>
    <property type="match status" value="1"/>
</dbReference>
<dbReference type="Proteomes" id="UP000070444">
    <property type="component" value="Unassembled WGS sequence"/>
</dbReference>
<dbReference type="Pfam" id="PF03639">
    <property type="entry name" value="Glyco_hydro_81"/>
    <property type="match status" value="1"/>
</dbReference>
<protein>
    <recommendedName>
        <fullName evidence="3">glucan endo-1,3-beta-D-glucosidase</fullName>
        <ecNumber evidence="3">3.2.1.39</ecNumber>
    </recommendedName>
</protein>
<evidence type="ECO:0000313" key="12">
    <source>
        <dbReference type="Proteomes" id="UP000070444"/>
    </source>
</evidence>
<dbReference type="PANTHER" id="PTHR31983:SF0">
    <property type="entry name" value="GLUCAN ENDO-1,3-BETA-D-GLUCOSIDASE 2"/>
    <property type="match status" value="1"/>
</dbReference>
<evidence type="ECO:0000259" key="9">
    <source>
        <dbReference type="Pfam" id="PF03639"/>
    </source>
</evidence>
<dbReference type="PROSITE" id="PS52008">
    <property type="entry name" value="GH81"/>
    <property type="match status" value="1"/>
</dbReference>
<proteinExistence type="inferred from homology"/>
<dbReference type="InterPro" id="IPR005200">
    <property type="entry name" value="Endo-beta-glucanase"/>
</dbReference>
<dbReference type="Gene3D" id="2.70.98.30">
    <property type="entry name" value="Golgi alpha-mannosidase II, domain 4"/>
    <property type="match status" value="1"/>
</dbReference>
<feature type="domain" description="Glycosyl hydrolase family 81 C-terminal" evidence="10">
    <location>
        <begin position="361"/>
        <end position="701"/>
    </location>
</feature>
<keyword evidence="6" id="KW-0326">Glycosidase</keyword>
<dbReference type="AlphaFoldDB" id="A0A137P3U5"/>
<dbReference type="GO" id="GO:0052861">
    <property type="term" value="F:endo-1,3(4)-beta-glucanase activity"/>
    <property type="evidence" value="ECO:0007669"/>
    <property type="project" value="InterPro"/>
</dbReference>
<sequence length="710" mass="80954">MLSLPKSWISAFWDRSAPESSQPETKEKTRPLSFFEGNSSLVESSESVFTLSSVEPVFKTPEVDLKATDGLRTPTTIWNRKQAPYQTNRWWQNLVLKEGSSYLPLYPYVLQMSDNGMVICYPVLTPTSEYVISPFVANWSMKILELGYMPRKLINEDDLSASLQWNGDNDFTRMRAYFVRGSPYITVDLSNATLEFSTIHAILSVVTSNGRTTVTFNNGQTWVFYASNPISWSHTMNKLVTNGAYSGTLRLAYVPESVDQNLQVLDQFRSTFPVSGSVVYEFPNDRQSYVHYTFKKRGGNLPVLMLSLAHHQQCLVNQSTVNLTGYRCIKGPMTAVVGDQWTILENLNTIQWHAPRNVDPSLVQAIQEALKVDAANVEIDSNLKDPYFYGKSLAKIAKLALMAEHVGMHYLISGIIDKAKRYIEPWFNSQNSNPLIYDNTWGGIITLNGLSDEQADFGNGMYNDHHFHYGYLIYTAAIIGKYDQGWLNKYRPYVEDLVRDYANPNGNDPFYPKFRCFDFYDGHSWASGLFDFFDGKNQESTSEAVNAYYAIYLLGLALNDQNLANLGNLLTTMEIRSCRRYWHMDSSQQPPVWPDVFSKNKTVGILWNTKVDYSTWFGKNPEFIHCIQMLPFTPISHNLLDKQWIRELLPILSQALTRQDPPLSSGWRTFIYMAKGVIDKQGGLTDYLNSDKGVDDGNTLTNTLYWFATQ</sequence>
<feature type="domain" description="Glycosyl hydrolase family 81 N-terminal" evidence="9">
    <location>
        <begin position="78"/>
        <end position="352"/>
    </location>
</feature>
<dbReference type="GO" id="GO:0000272">
    <property type="term" value="P:polysaccharide catabolic process"/>
    <property type="evidence" value="ECO:0007669"/>
    <property type="project" value="UniProtKB-KW"/>
</dbReference>
<evidence type="ECO:0000256" key="3">
    <source>
        <dbReference type="ARBA" id="ARBA00012780"/>
    </source>
</evidence>
<dbReference type="EMBL" id="KQ964530">
    <property type="protein sequence ID" value="KXN69581.1"/>
    <property type="molecule type" value="Genomic_DNA"/>
</dbReference>
<dbReference type="InterPro" id="IPR040451">
    <property type="entry name" value="GH81_N"/>
</dbReference>
<dbReference type="GO" id="GO:0071555">
    <property type="term" value="P:cell wall organization"/>
    <property type="evidence" value="ECO:0007669"/>
    <property type="project" value="UniProtKB-KW"/>
</dbReference>
<name>A0A137P3U5_CONC2</name>
<dbReference type="InterPro" id="IPR040720">
    <property type="entry name" value="GH81_C"/>
</dbReference>
<evidence type="ECO:0000256" key="1">
    <source>
        <dbReference type="ARBA" id="ARBA00000382"/>
    </source>
</evidence>
<evidence type="ECO:0000256" key="7">
    <source>
        <dbReference type="ARBA" id="ARBA00023316"/>
    </source>
</evidence>
<dbReference type="Pfam" id="PF17652">
    <property type="entry name" value="Glyco_hydro81C"/>
    <property type="match status" value="1"/>
</dbReference>
<comment type="catalytic activity">
    <reaction evidence="1">
        <text>Hydrolysis of (1-&gt;3)-beta-D-glucosidic linkages in (1-&gt;3)-beta-D-glucans.</text>
        <dbReference type="EC" id="3.2.1.39"/>
    </reaction>
</comment>
<gene>
    <name evidence="11" type="ORF">CONCODRAFT_165655</name>
</gene>
<dbReference type="OrthoDB" id="4473401at2759"/>
<evidence type="ECO:0000256" key="2">
    <source>
        <dbReference type="ARBA" id="ARBA00010730"/>
    </source>
</evidence>
<reference evidence="11 12" key="1">
    <citation type="journal article" date="2015" name="Genome Biol. Evol.">
        <title>Phylogenomic analyses indicate that early fungi evolved digesting cell walls of algal ancestors of land plants.</title>
        <authorList>
            <person name="Chang Y."/>
            <person name="Wang S."/>
            <person name="Sekimoto S."/>
            <person name="Aerts A.L."/>
            <person name="Choi C."/>
            <person name="Clum A."/>
            <person name="LaButti K.M."/>
            <person name="Lindquist E.A."/>
            <person name="Yee Ngan C."/>
            <person name="Ohm R.A."/>
            <person name="Salamov A.A."/>
            <person name="Grigoriev I.V."/>
            <person name="Spatafora J.W."/>
            <person name="Berbee M.L."/>
        </authorList>
    </citation>
    <scope>NUCLEOTIDE SEQUENCE [LARGE SCALE GENOMIC DNA]</scope>
    <source>
        <strain evidence="11 12">NRRL 28638</strain>
    </source>
</reference>
<evidence type="ECO:0000256" key="5">
    <source>
        <dbReference type="ARBA" id="ARBA00023277"/>
    </source>
</evidence>